<reference evidence="1 2" key="1">
    <citation type="submission" date="2017-08" db="EMBL/GenBank/DDBJ databases">
        <title>Infants hospitalized years apart are colonized by the same room-sourced microbial strains.</title>
        <authorList>
            <person name="Brooks B."/>
            <person name="Olm M.R."/>
            <person name="Firek B.A."/>
            <person name="Baker R."/>
            <person name="Thomas B.C."/>
            <person name="Morowitz M.J."/>
            <person name="Banfield J.F."/>
        </authorList>
    </citation>
    <scope>NUCLEOTIDE SEQUENCE [LARGE SCALE GENOMIC DNA]</scope>
    <source>
        <strain evidence="1">S2_005_001_R2_27</strain>
    </source>
</reference>
<evidence type="ECO:0000313" key="2">
    <source>
        <dbReference type="Proteomes" id="UP000248887"/>
    </source>
</evidence>
<dbReference type="AlphaFoldDB" id="A0A2W5QZ57"/>
<dbReference type="Proteomes" id="UP000248887">
    <property type="component" value="Unassembled WGS sequence"/>
</dbReference>
<sequence length="71" mass="7605">MATALTQADIDALERLLVSGEQSVRLSDGREIRYQDASAMLKALAYARGAISAANPTTAATPSTYAQFERE</sequence>
<accession>A0A2W5QZ57</accession>
<dbReference type="EMBL" id="QFQD01000030">
    <property type="protein sequence ID" value="PZQ82668.1"/>
    <property type="molecule type" value="Genomic_DNA"/>
</dbReference>
<comment type="caution">
    <text evidence="1">The sequence shown here is derived from an EMBL/GenBank/DDBJ whole genome shotgun (WGS) entry which is preliminary data.</text>
</comment>
<evidence type="ECO:0000313" key="1">
    <source>
        <dbReference type="EMBL" id="PZQ82668.1"/>
    </source>
</evidence>
<organism evidence="1 2">
    <name type="scientific">Ancylobacter novellus</name>
    <name type="common">Thiobacillus novellus</name>
    <dbReference type="NCBI Taxonomy" id="921"/>
    <lineage>
        <taxon>Bacteria</taxon>
        <taxon>Pseudomonadati</taxon>
        <taxon>Pseudomonadota</taxon>
        <taxon>Alphaproteobacteria</taxon>
        <taxon>Hyphomicrobiales</taxon>
        <taxon>Xanthobacteraceae</taxon>
        <taxon>Ancylobacter</taxon>
    </lineage>
</organism>
<proteinExistence type="predicted"/>
<dbReference type="NCBIfam" id="NF047331">
    <property type="entry name" value="phage_HTJ"/>
    <property type="match status" value="1"/>
</dbReference>
<name>A0A2W5QZ57_ANCNO</name>
<protein>
    <submittedName>
        <fullName evidence="1">Uncharacterized protein</fullName>
    </submittedName>
</protein>
<gene>
    <name evidence="1" type="ORF">DI549_10835</name>
</gene>